<keyword evidence="4 6" id="KW-1133">Transmembrane helix</keyword>
<protein>
    <submittedName>
        <fullName evidence="8">RDD family protein</fullName>
    </submittedName>
</protein>
<evidence type="ECO:0000256" key="1">
    <source>
        <dbReference type="ARBA" id="ARBA00004651"/>
    </source>
</evidence>
<evidence type="ECO:0000256" key="4">
    <source>
        <dbReference type="ARBA" id="ARBA00022989"/>
    </source>
</evidence>
<accession>A0A4R2J1V5</accession>
<keyword evidence="9" id="KW-1185">Reference proteome</keyword>
<gene>
    <name evidence="8" type="ORF">EV192_113237</name>
</gene>
<dbReference type="PANTHER" id="PTHR36115">
    <property type="entry name" value="PROLINE-RICH ANTIGEN HOMOLOG-RELATED"/>
    <property type="match status" value="1"/>
</dbReference>
<keyword evidence="5 6" id="KW-0472">Membrane</keyword>
<evidence type="ECO:0000313" key="8">
    <source>
        <dbReference type="EMBL" id="TCO50856.1"/>
    </source>
</evidence>
<keyword evidence="2" id="KW-1003">Cell membrane</keyword>
<organism evidence="8 9">
    <name type="scientific">Actinocrispum wychmicini</name>
    <dbReference type="NCBI Taxonomy" id="1213861"/>
    <lineage>
        <taxon>Bacteria</taxon>
        <taxon>Bacillati</taxon>
        <taxon>Actinomycetota</taxon>
        <taxon>Actinomycetes</taxon>
        <taxon>Pseudonocardiales</taxon>
        <taxon>Pseudonocardiaceae</taxon>
        <taxon>Actinocrispum</taxon>
    </lineage>
</organism>
<name>A0A4R2J1V5_9PSEU</name>
<evidence type="ECO:0000256" key="3">
    <source>
        <dbReference type="ARBA" id="ARBA00022692"/>
    </source>
</evidence>
<dbReference type="InterPro" id="IPR051791">
    <property type="entry name" value="Pra-immunoreactive"/>
</dbReference>
<dbReference type="Pfam" id="PF06271">
    <property type="entry name" value="RDD"/>
    <property type="match status" value="1"/>
</dbReference>
<dbReference type="InterPro" id="IPR010432">
    <property type="entry name" value="RDD"/>
</dbReference>
<dbReference type="AlphaFoldDB" id="A0A4R2J1V5"/>
<feature type="domain" description="RDD" evidence="7">
    <location>
        <begin position="22"/>
        <end position="133"/>
    </location>
</feature>
<evidence type="ECO:0000313" key="9">
    <source>
        <dbReference type="Proteomes" id="UP000295680"/>
    </source>
</evidence>
<feature type="transmembrane region" description="Helical" evidence="6">
    <location>
        <begin position="54"/>
        <end position="71"/>
    </location>
</feature>
<comment type="subcellular location">
    <subcellularLocation>
        <location evidence="1">Cell membrane</location>
        <topology evidence="1">Multi-pass membrane protein</topology>
    </subcellularLocation>
</comment>
<evidence type="ECO:0000259" key="7">
    <source>
        <dbReference type="Pfam" id="PF06271"/>
    </source>
</evidence>
<dbReference type="OrthoDB" id="3254248at2"/>
<dbReference type="PANTHER" id="PTHR36115:SF4">
    <property type="entry name" value="MEMBRANE PROTEIN"/>
    <property type="match status" value="1"/>
</dbReference>
<comment type="caution">
    <text evidence="8">The sequence shown here is derived from an EMBL/GenBank/DDBJ whole genome shotgun (WGS) entry which is preliminary data.</text>
</comment>
<dbReference type="EMBL" id="SLWS01000013">
    <property type="protein sequence ID" value="TCO50856.1"/>
    <property type="molecule type" value="Genomic_DNA"/>
</dbReference>
<keyword evidence="3 6" id="KW-0812">Transmembrane</keyword>
<sequence length="142" mass="15508">MPAAHRADRDVAVVGGQRVVLATFGGRLLARLVDVVIVGAPWALVFWALPPIGLLTEVVLVVATLVIYEFMCSSHTPGKRVAHVQVVRVDTGEPPGLVRVLVRSLVLYLLTWPVNAVVAFFDERLHRGVHDFVTRTVVVQAD</sequence>
<evidence type="ECO:0000256" key="2">
    <source>
        <dbReference type="ARBA" id="ARBA00022475"/>
    </source>
</evidence>
<dbReference type="Proteomes" id="UP000295680">
    <property type="component" value="Unassembled WGS sequence"/>
</dbReference>
<proteinExistence type="predicted"/>
<evidence type="ECO:0000256" key="5">
    <source>
        <dbReference type="ARBA" id="ARBA00023136"/>
    </source>
</evidence>
<evidence type="ECO:0000256" key="6">
    <source>
        <dbReference type="SAM" id="Phobius"/>
    </source>
</evidence>
<dbReference type="GO" id="GO:0005886">
    <property type="term" value="C:plasma membrane"/>
    <property type="evidence" value="ECO:0007669"/>
    <property type="project" value="UniProtKB-SubCell"/>
</dbReference>
<dbReference type="RefSeq" id="WP_132124796.1">
    <property type="nucleotide sequence ID" value="NZ_SLWS01000013.1"/>
</dbReference>
<reference evidence="8 9" key="1">
    <citation type="submission" date="2019-03" db="EMBL/GenBank/DDBJ databases">
        <title>Genomic Encyclopedia of Type Strains, Phase IV (KMG-IV): sequencing the most valuable type-strain genomes for metagenomic binning, comparative biology and taxonomic classification.</title>
        <authorList>
            <person name="Goeker M."/>
        </authorList>
    </citation>
    <scope>NUCLEOTIDE SEQUENCE [LARGE SCALE GENOMIC DNA]</scope>
    <source>
        <strain evidence="8 9">DSM 45934</strain>
    </source>
</reference>